<gene>
    <name evidence="5" type="ORF">PNOK_0559900</name>
</gene>
<dbReference type="SMART" id="SM00213">
    <property type="entry name" value="UBQ"/>
    <property type="match status" value="1"/>
</dbReference>
<feature type="domain" description="BAG" evidence="4">
    <location>
        <begin position="225"/>
        <end position="274"/>
    </location>
</feature>
<evidence type="ECO:0000313" key="5">
    <source>
        <dbReference type="EMBL" id="PAV18756.1"/>
    </source>
</evidence>
<dbReference type="Gene3D" id="3.10.20.90">
    <property type="entry name" value="Phosphatidylinositol 3-kinase Catalytic Subunit, Chain A, domain 1"/>
    <property type="match status" value="1"/>
</dbReference>
<reference evidence="5 6" key="1">
    <citation type="journal article" date="2017" name="Mol. Ecol.">
        <title>Comparative and population genomic landscape of Phellinus noxius: A hypervariable fungus causing root rot in trees.</title>
        <authorList>
            <person name="Chung C.L."/>
            <person name="Lee T.J."/>
            <person name="Akiba M."/>
            <person name="Lee H.H."/>
            <person name="Kuo T.H."/>
            <person name="Liu D."/>
            <person name="Ke H.M."/>
            <person name="Yokoi T."/>
            <person name="Roa M.B."/>
            <person name="Lu M.J."/>
            <person name="Chang Y.Y."/>
            <person name="Ann P.J."/>
            <person name="Tsai J.N."/>
            <person name="Chen C.Y."/>
            <person name="Tzean S.S."/>
            <person name="Ota Y."/>
            <person name="Hattori T."/>
            <person name="Sahashi N."/>
            <person name="Liou R.F."/>
            <person name="Kikuchi T."/>
            <person name="Tsai I.J."/>
        </authorList>
    </citation>
    <scope>NUCLEOTIDE SEQUENCE [LARGE SCALE GENOMIC DNA]</scope>
    <source>
        <strain evidence="5 6">FFPRI411160</strain>
    </source>
</reference>
<feature type="compositionally biased region" description="Polar residues" evidence="2">
    <location>
        <begin position="183"/>
        <end position="216"/>
    </location>
</feature>
<dbReference type="InterPro" id="IPR003103">
    <property type="entry name" value="BAG_domain"/>
</dbReference>
<dbReference type="InParanoid" id="A0A286UGK9"/>
<dbReference type="InterPro" id="IPR039773">
    <property type="entry name" value="BAG_chaperone_regulator"/>
</dbReference>
<dbReference type="Gene3D" id="1.20.58.120">
    <property type="entry name" value="BAG domain"/>
    <property type="match status" value="1"/>
</dbReference>
<dbReference type="FunCoup" id="A0A286UGK9">
    <property type="interactions" value="173"/>
</dbReference>
<dbReference type="InterPro" id="IPR000626">
    <property type="entry name" value="Ubiquitin-like_dom"/>
</dbReference>
<dbReference type="GO" id="GO:0016020">
    <property type="term" value="C:membrane"/>
    <property type="evidence" value="ECO:0007669"/>
    <property type="project" value="TreeGrafter"/>
</dbReference>
<dbReference type="GO" id="GO:0005829">
    <property type="term" value="C:cytosol"/>
    <property type="evidence" value="ECO:0007669"/>
    <property type="project" value="TreeGrafter"/>
</dbReference>
<evidence type="ECO:0000256" key="2">
    <source>
        <dbReference type="SAM" id="MobiDB-lite"/>
    </source>
</evidence>
<proteinExistence type="predicted"/>
<keyword evidence="6" id="KW-1185">Reference proteome</keyword>
<feature type="region of interest" description="Disordered" evidence="2">
    <location>
        <begin position="176"/>
        <end position="216"/>
    </location>
</feature>
<dbReference type="PROSITE" id="PS51035">
    <property type="entry name" value="BAG"/>
    <property type="match status" value="1"/>
</dbReference>
<dbReference type="GO" id="GO:0050821">
    <property type="term" value="P:protein stabilization"/>
    <property type="evidence" value="ECO:0007669"/>
    <property type="project" value="TreeGrafter"/>
</dbReference>
<dbReference type="OrthoDB" id="417450at2759"/>
<dbReference type="InterPro" id="IPR036533">
    <property type="entry name" value="BAG_dom_sf"/>
</dbReference>
<dbReference type="PROSITE" id="PS50053">
    <property type="entry name" value="UBIQUITIN_2"/>
    <property type="match status" value="1"/>
</dbReference>
<dbReference type="GO" id="GO:0005634">
    <property type="term" value="C:nucleus"/>
    <property type="evidence" value="ECO:0007669"/>
    <property type="project" value="TreeGrafter"/>
</dbReference>
<name>A0A286UGK9_9AGAM</name>
<evidence type="ECO:0000259" key="4">
    <source>
        <dbReference type="PROSITE" id="PS51035"/>
    </source>
</evidence>
<feature type="domain" description="Ubiquitin-like" evidence="3">
    <location>
        <begin position="51"/>
        <end position="121"/>
    </location>
</feature>
<dbReference type="STRING" id="2282107.A0A286UGK9"/>
<sequence length="285" mass="30972">MLDINNSLLASYSNIALDRIDKYQLGVAAVFSILIIHASRLLWSQFTASKMSITVKWNREKLIIPFSSLETPLGTIRQALSSQTGLEPKAFKLLHAGAVMKDDSAPLSAYGIRNGSRVALIDGAANAVKEKPEKKEKARPTTEEGTIAVIKDELTKVNDRLVPALDIFLQTINPTGTTVTTTEPLSSTQDGNATKTISQPSSLSIPTPSRQSSLSTGAISDIDMEHRRLGEELLQSLLRLDIIALDGAWTSARAERKAAVKAVQALLDRLDSGWRARKERLQTGA</sequence>
<dbReference type="Proteomes" id="UP000217199">
    <property type="component" value="Unassembled WGS sequence"/>
</dbReference>
<dbReference type="EMBL" id="NBII01000005">
    <property type="protein sequence ID" value="PAV18756.1"/>
    <property type="molecule type" value="Genomic_DNA"/>
</dbReference>
<organism evidence="5 6">
    <name type="scientific">Pyrrhoderma noxium</name>
    <dbReference type="NCBI Taxonomy" id="2282107"/>
    <lineage>
        <taxon>Eukaryota</taxon>
        <taxon>Fungi</taxon>
        <taxon>Dikarya</taxon>
        <taxon>Basidiomycota</taxon>
        <taxon>Agaricomycotina</taxon>
        <taxon>Agaricomycetes</taxon>
        <taxon>Hymenochaetales</taxon>
        <taxon>Hymenochaetaceae</taxon>
        <taxon>Pyrrhoderma</taxon>
    </lineage>
</organism>
<dbReference type="Pfam" id="PF02179">
    <property type="entry name" value="BAG"/>
    <property type="match status" value="1"/>
</dbReference>
<comment type="caution">
    <text evidence="5">The sequence shown here is derived from an EMBL/GenBank/DDBJ whole genome shotgun (WGS) entry which is preliminary data.</text>
</comment>
<dbReference type="PANTHER" id="PTHR12329">
    <property type="entry name" value="BCL2-ASSOCIATED ATHANOGENE"/>
    <property type="match status" value="1"/>
</dbReference>
<dbReference type="SUPFAM" id="SSF54236">
    <property type="entry name" value="Ubiquitin-like"/>
    <property type="match status" value="1"/>
</dbReference>
<keyword evidence="1" id="KW-0143">Chaperone</keyword>
<protein>
    <submittedName>
        <fullName evidence="5">Uncharacterized protein</fullName>
    </submittedName>
</protein>
<evidence type="ECO:0000313" key="6">
    <source>
        <dbReference type="Proteomes" id="UP000217199"/>
    </source>
</evidence>
<evidence type="ECO:0000259" key="3">
    <source>
        <dbReference type="PROSITE" id="PS50053"/>
    </source>
</evidence>
<evidence type="ECO:0000256" key="1">
    <source>
        <dbReference type="ARBA" id="ARBA00023186"/>
    </source>
</evidence>
<dbReference type="PANTHER" id="PTHR12329:SF16">
    <property type="entry name" value="BAG FAMILY MOLECULAR CHAPERONE REGULATOR 1"/>
    <property type="match status" value="1"/>
</dbReference>
<dbReference type="GO" id="GO:0000774">
    <property type="term" value="F:adenyl-nucleotide exchange factor activity"/>
    <property type="evidence" value="ECO:0007669"/>
    <property type="project" value="TreeGrafter"/>
</dbReference>
<dbReference type="SUPFAM" id="SSF63491">
    <property type="entry name" value="BAG domain"/>
    <property type="match status" value="1"/>
</dbReference>
<dbReference type="Pfam" id="PF00240">
    <property type="entry name" value="ubiquitin"/>
    <property type="match status" value="1"/>
</dbReference>
<dbReference type="GO" id="GO:0051087">
    <property type="term" value="F:protein-folding chaperone binding"/>
    <property type="evidence" value="ECO:0007669"/>
    <property type="project" value="InterPro"/>
</dbReference>
<accession>A0A286UGK9</accession>
<dbReference type="InterPro" id="IPR029071">
    <property type="entry name" value="Ubiquitin-like_domsf"/>
</dbReference>
<dbReference type="AlphaFoldDB" id="A0A286UGK9"/>